<protein>
    <submittedName>
        <fullName evidence="2">Putative secreted protein</fullName>
    </submittedName>
</protein>
<feature type="chain" id="PRO_5014597821" evidence="1">
    <location>
        <begin position="37"/>
        <end position="67"/>
    </location>
</feature>
<sequence>MPSTPSTIKRRRNKLQIALLLAHLLLFLFLTPSSWTAVVQKFETNSSVERFALCVPPFVLGGALVHS</sequence>
<keyword evidence="1" id="KW-0732">Signal</keyword>
<dbReference type="EMBL" id="GGFL01010676">
    <property type="protein sequence ID" value="MBW74854.1"/>
    <property type="molecule type" value="Transcribed_RNA"/>
</dbReference>
<dbReference type="AlphaFoldDB" id="A0A2M4DBA7"/>
<proteinExistence type="predicted"/>
<evidence type="ECO:0000256" key="1">
    <source>
        <dbReference type="SAM" id="SignalP"/>
    </source>
</evidence>
<organism evidence="2">
    <name type="scientific">Anopheles darlingi</name>
    <name type="common">Mosquito</name>
    <dbReference type="NCBI Taxonomy" id="43151"/>
    <lineage>
        <taxon>Eukaryota</taxon>
        <taxon>Metazoa</taxon>
        <taxon>Ecdysozoa</taxon>
        <taxon>Arthropoda</taxon>
        <taxon>Hexapoda</taxon>
        <taxon>Insecta</taxon>
        <taxon>Pterygota</taxon>
        <taxon>Neoptera</taxon>
        <taxon>Endopterygota</taxon>
        <taxon>Diptera</taxon>
        <taxon>Nematocera</taxon>
        <taxon>Culicoidea</taxon>
        <taxon>Culicidae</taxon>
        <taxon>Anophelinae</taxon>
        <taxon>Anopheles</taxon>
    </lineage>
</organism>
<feature type="signal peptide" evidence="1">
    <location>
        <begin position="1"/>
        <end position="36"/>
    </location>
</feature>
<name>A0A2M4DBA7_ANODA</name>
<accession>A0A2M4DBA7</accession>
<evidence type="ECO:0000313" key="2">
    <source>
        <dbReference type="EMBL" id="MBW74854.1"/>
    </source>
</evidence>
<reference evidence="2" key="1">
    <citation type="submission" date="2018-01" db="EMBL/GenBank/DDBJ databases">
        <title>An insight into the sialome of Amazonian anophelines.</title>
        <authorList>
            <person name="Ribeiro J.M."/>
            <person name="Scarpassa V."/>
            <person name="Calvo E."/>
        </authorList>
    </citation>
    <scope>NUCLEOTIDE SEQUENCE</scope>
</reference>